<dbReference type="RefSeq" id="WP_067887103.1">
    <property type="nucleotide sequence ID" value="NZ_VSFG01000010.1"/>
</dbReference>
<sequence length="85" mass="8870">MRFHDLHHGDRPLLPPNARDFASGAALADAGFPAVARPASGRGVAGVNLEDGRAETLRRARAYAEAGADGVFVPGIADVRALLRP</sequence>
<dbReference type="EMBL" id="VSFG01000010">
    <property type="protein sequence ID" value="TYB41557.1"/>
    <property type="molecule type" value="Genomic_DNA"/>
</dbReference>
<dbReference type="Proteomes" id="UP000323380">
    <property type="component" value="Unassembled WGS sequence"/>
</dbReference>
<reference evidence="1 2" key="1">
    <citation type="submission" date="2019-08" db="EMBL/GenBank/DDBJ databases">
        <title>Actinomadura sp. nov. CYP1-5 isolated from mountain soil.</title>
        <authorList>
            <person name="Songsumanus A."/>
            <person name="Kuncharoen N."/>
            <person name="Kudo T."/>
            <person name="Yuki M."/>
            <person name="Igarashi Y."/>
            <person name="Tanasupawat S."/>
        </authorList>
    </citation>
    <scope>NUCLEOTIDE SEQUENCE [LARGE SCALE GENOMIC DNA]</scope>
    <source>
        <strain evidence="1 2">JCM 14158</strain>
    </source>
</reference>
<dbReference type="STRING" id="1220554.GCA_001552135_01595"/>
<proteinExistence type="predicted"/>
<dbReference type="SUPFAM" id="SSF51621">
    <property type="entry name" value="Phosphoenolpyruvate/pyruvate domain"/>
    <property type="match status" value="1"/>
</dbReference>
<comment type="caution">
    <text evidence="1">The sequence shown here is derived from an EMBL/GenBank/DDBJ whole genome shotgun (WGS) entry which is preliminary data.</text>
</comment>
<dbReference type="Gene3D" id="3.20.20.60">
    <property type="entry name" value="Phosphoenolpyruvate-binding domains"/>
    <property type="match status" value="1"/>
</dbReference>
<organism evidence="1 2">
    <name type="scientific">Actinomadura chibensis</name>
    <dbReference type="NCBI Taxonomy" id="392828"/>
    <lineage>
        <taxon>Bacteria</taxon>
        <taxon>Bacillati</taxon>
        <taxon>Actinomycetota</taxon>
        <taxon>Actinomycetes</taxon>
        <taxon>Streptosporangiales</taxon>
        <taxon>Thermomonosporaceae</taxon>
        <taxon>Actinomadura</taxon>
    </lineage>
</organism>
<gene>
    <name evidence="1" type="ORF">FXF69_36275</name>
</gene>
<accession>A0A5D0NB48</accession>
<dbReference type="AlphaFoldDB" id="A0A5D0NB48"/>
<keyword evidence="2" id="KW-1185">Reference proteome</keyword>
<dbReference type="InterPro" id="IPR040442">
    <property type="entry name" value="Pyrv_kinase-like_dom_sf"/>
</dbReference>
<evidence type="ECO:0000313" key="2">
    <source>
        <dbReference type="Proteomes" id="UP000323380"/>
    </source>
</evidence>
<dbReference type="InterPro" id="IPR015813">
    <property type="entry name" value="Pyrv/PenolPyrv_kinase-like_dom"/>
</dbReference>
<protein>
    <submittedName>
        <fullName evidence="1">Uncharacterized protein</fullName>
    </submittedName>
</protein>
<name>A0A5D0NB48_9ACTN</name>
<evidence type="ECO:0000313" key="1">
    <source>
        <dbReference type="EMBL" id="TYB41557.1"/>
    </source>
</evidence>
<dbReference type="GO" id="GO:0003824">
    <property type="term" value="F:catalytic activity"/>
    <property type="evidence" value="ECO:0007669"/>
    <property type="project" value="InterPro"/>
</dbReference>